<proteinExistence type="inferred from homology"/>
<feature type="domain" description="Thioesterase" evidence="3">
    <location>
        <begin position="33"/>
        <end position="107"/>
    </location>
</feature>
<evidence type="ECO:0000256" key="1">
    <source>
        <dbReference type="ARBA" id="ARBA00008324"/>
    </source>
</evidence>
<dbReference type="Gene3D" id="3.10.129.10">
    <property type="entry name" value="Hotdog Thioesterase"/>
    <property type="match status" value="1"/>
</dbReference>
<dbReference type="AlphaFoldDB" id="A0A833CBY7"/>
<dbReference type="EMBL" id="WBKH01000002">
    <property type="protein sequence ID" value="KAB1479432.1"/>
    <property type="molecule type" value="Genomic_DNA"/>
</dbReference>
<dbReference type="InterPro" id="IPR029069">
    <property type="entry name" value="HotDog_dom_sf"/>
</dbReference>
<evidence type="ECO:0000256" key="2">
    <source>
        <dbReference type="ARBA" id="ARBA00022801"/>
    </source>
</evidence>
<keyword evidence="2" id="KW-0378">Hydrolase</keyword>
<evidence type="ECO:0000259" key="3">
    <source>
        <dbReference type="Pfam" id="PF03061"/>
    </source>
</evidence>
<protein>
    <submittedName>
        <fullName evidence="4">PaaI family thioesterase</fullName>
    </submittedName>
</protein>
<dbReference type="CDD" id="cd03443">
    <property type="entry name" value="PaaI_thioesterase"/>
    <property type="match status" value="1"/>
</dbReference>
<dbReference type="InterPro" id="IPR006683">
    <property type="entry name" value="Thioestr_dom"/>
</dbReference>
<gene>
    <name evidence="4" type="ORF">F8R14_01900</name>
</gene>
<dbReference type="SUPFAM" id="SSF54637">
    <property type="entry name" value="Thioesterase/thiol ester dehydrase-isomerase"/>
    <property type="match status" value="1"/>
</dbReference>
<dbReference type="RefSeq" id="WP_006556075.1">
    <property type="nucleotide sequence ID" value="NZ_CAUBPY010000009.1"/>
</dbReference>
<reference evidence="4 5" key="1">
    <citation type="submission" date="2019-09" db="EMBL/GenBank/DDBJ databases">
        <title>Draft genome sequence of 3 type strains from the CCUG.</title>
        <authorList>
            <person name="Pineiro-Iglesias B."/>
            <person name="Tunovic T."/>
            <person name="Unosson C."/>
            <person name="Inganas E."/>
            <person name="Ohlen M."/>
            <person name="Cardew S."/>
            <person name="Jensie-Markopoulos S."/>
            <person name="Salva-Serra F."/>
            <person name="Jaen-Luchoro D."/>
            <person name="Karlsson R."/>
            <person name="Svensson-Stadler L."/>
            <person name="Chun J."/>
            <person name="Moore E."/>
        </authorList>
    </citation>
    <scope>NUCLEOTIDE SEQUENCE [LARGE SCALE GENOMIC DNA]</scope>
    <source>
        <strain evidence="4 5">CCUG 65427</strain>
    </source>
</reference>
<dbReference type="InterPro" id="IPR003736">
    <property type="entry name" value="PAAI_dom"/>
</dbReference>
<dbReference type="PANTHER" id="PTHR43240">
    <property type="entry name" value="1,4-DIHYDROXY-2-NAPHTHOYL-COA THIOESTERASE 1"/>
    <property type="match status" value="1"/>
</dbReference>
<dbReference type="PANTHER" id="PTHR43240:SF5">
    <property type="entry name" value="1,4-DIHYDROXY-2-NAPHTHOYL-COA THIOESTERASE 1"/>
    <property type="match status" value="1"/>
</dbReference>
<evidence type="ECO:0000313" key="5">
    <source>
        <dbReference type="Proteomes" id="UP000434554"/>
    </source>
</evidence>
<dbReference type="GeneID" id="83055829"/>
<sequence>MTLVDQLSIDYVNLTDTGFESAMTMTEFHAQPFGFLNGGATLAYCEAIAGMASNLIGKGAYVGVGQTITAHHLKATKPQGKLLAKGTLLHGGKRSHVWEIKVTNEAGDHISQVTVVNALIEMKQGK</sequence>
<evidence type="ECO:0000313" key="4">
    <source>
        <dbReference type="EMBL" id="KAB1479432.1"/>
    </source>
</evidence>
<accession>A0A833CBY7</accession>
<name>A0A833CBY7_9FIRM</name>
<dbReference type="GO" id="GO:0061522">
    <property type="term" value="F:1,4-dihydroxy-2-naphthoyl-CoA thioesterase activity"/>
    <property type="evidence" value="ECO:0007669"/>
    <property type="project" value="TreeGrafter"/>
</dbReference>
<dbReference type="GO" id="GO:0005829">
    <property type="term" value="C:cytosol"/>
    <property type="evidence" value="ECO:0007669"/>
    <property type="project" value="TreeGrafter"/>
</dbReference>
<organism evidence="4 5">
    <name type="scientific">Veillonella seminalis</name>
    <dbReference type="NCBI Taxonomy" id="1502943"/>
    <lineage>
        <taxon>Bacteria</taxon>
        <taxon>Bacillati</taxon>
        <taxon>Bacillota</taxon>
        <taxon>Negativicutes</taxon>
        <taxon>Veillonellales</taxon>
        <taxon>Veillonellaceae</taxon>
        <taxon>Veillonella</taxon>
    </lineage>
</organism>
<comment type="similarity">
    <text evidence="1">Belongs to the thioesterase PaaI family.</text>
</comment>
<dbReference type="Proteomes" id="UP000434554">
    <property type="component" value="Unassembled WGS sequence"/>
</dbReference>
<comment type="caution">
    <text evidence="4">The sequence shown here is derived from an EMBL/GenBank/DDBJ whole genome shotgun (WGS) entry which is preliminary data.</text>
</comment>
<dbReference type="NCBIfam" id="TIGR00369">
    <property type="entry name" value="unchar_dom_1"/>
    <property type="match status" value="1"/>
</dbReference>
<dbReference type="Pfam" id="PF03061">
    <property type="entry name" value="4HBT"/>
    <property type="match status" value="1"/>
</dbReference>